<feature type="region of interest" description="Disordered" evidence="2">
    <location>
        <begin position="515"/>
        <end position="553"/>
    </location>
</feature>
<feature type="compositionally biased region" description="Basic and acidic residues" evidence="2">
    <location>
        <begin position="543"/>
        <end position="553"/>
    </location>
</feature>
<dbReference type="InterPro" id="IPR037593">
    <property type="entry name" value="MIOS/Sea4"/>
</dbReference>
<evidence type="ECO:0000256" key="2">
    <source>
        <dbReference type="SAM" id="MobiDB-lite"/>
    </source>
</evidence>
<dbReference type="AlphaFoldDB" id="F9WHT3"/>
<comment type="caution">
    <text evidence="4">The sequence shown here is derived from an EMBL/GenBank/DDBJ whole genome shotgun (WGS) entry which is preliminary data.</text>
</comment>
<dbReference type="CDD" id="cd16691">
    <property type="entry name" value="mRING-H2-C3H3C2_Mio"/>
    <property type="match status" value="1"/>
</dbReference>
<reference evidence="4 5" key="2">
    <citation type="journal article" date="2012" name="Proc. Natl. Acad. Sci. U.S.A.">
        <title>Antigenic diversity is generated by distinct evolutionary mechanisms in African trypanosome species.</title>
        <authorList>
            <person name="Jackson A.P."/>
            <person name="Berry A."/>
            <person name="Aslett M."/>
            <person name="Allison H.C."/>
            <person name="Burton P."/>
            <person name="Vavrova-Anderson J."/>
            <person name="Brown R."/>
            <person name="Browne H."/>
            <person name="Corton N."/>
            <person name="Hauser H."/>
            <person name="Gamble J."/>
            <person name="Gilderthorp R."/>
            <person name="Marcello L."/>
            <person name="McQuillan J."/>
            <person name="Otto T.D."/>
            <person name="Quail M.A."/>
            <person name="Sanders M.J."/>
            <person name="van Tonder A."/>
            <person name="Ginger M.L."/>
            <person name="Field M.C."/>
            <person name="Barry J.D."/>
            <person name="Hertz-Fowler C."/>
            <person name="Berriman M."/>
        </authorList>
    </citation>
    <scope>NUCLEOTIDE SEQUENCE [LARGE SCALE GENOMIC DNA]</scope>
    <source>
        <strain evidence="4 5">IL3000</strain>
    </source>
</reference>
<dbReference type="OMA" id="ESFTWCT"/>
<dbReference type="Pfam" id="PF17034">
    <property type="entry name" value="zinc_ribbon_16"/>
    <property type="match status" value="1"/>
</dbReference>
<dbReference type="Proteomes" id="UP000000702">
    <property type="component" value="Unassembled WGS sequence"/>
</dbReference>
<gene>
    <name evidence="4" type="ORF">TCIL3000_0_17620</name>
</gene>
<dbReference type="InterPro" id="IPR015943">
    <property type="entry name" value="WD40/YVTN_repeat-like_dom_sf"/>
</dbReference>
<reference evidence="5" key="1">
    <citation type="submission" date="2011-07" db="EMBL/GenBank/DDBJ databases">
        <title>Divergent evolution of antigenic variation in African trypanosomes.</title>
        <authorList>
            <person name="Jackson A.P."/>
            <person name="Berry A."/>
            <person name="Allison H.C."/>
            <person name="Burton P."/>
            <person name="Anderson J."/>
            <person name="Aslett M."/>
            <person name="Brown R."/>
            <person name="Corton N."/>
            <person name="Harris D."/>
            <person name="Hauser H."/>
            <person name="Gamble J."/>
            <person name="Gilderthorp R."/>
            <person name="McQuillan J."/>
            <person name="Quail M.A."/>
            <person name="Sanders M."/>
            <person name="Van Tonder A."/>
            <person name="Ginger M.L."/>
            <person name="Donelson J.E."/>
            <person name="Field M.C."/>
            <person name="Barry J.D."/>
            <person name="Berriman M."/>
            <person name="Hertz-Fowler C."/>
        </authorList>
    </citation>
    <scope>NUCLEOTIDE SEQUENCE [LARGE SCALE GENOMIC DNA]</scope>
    <source>
        <strain evidence="5">IL3000</strain>
    </source>
</reference>
<evidence type="ECO:0000313" key="4">
    <source>
        <dbReference type="EMBL" id="CCD16878.1"/>
    </source>
</evidence>
<dbReference type="Gene3D" id="2.130.10.10">
    <property type="entry name" value="YVTN repeat-like/Quinoprotein amine dehydrogenase"/>
    <property type="match status" value="1"/>
</dbReference>
<protein>
    <submittedName>
        <fullName evidence="4">WGS project CAEQ00000000 data, annotated contig 693</fullName>
    </submittedName>
</protein>
<dbReference type="EMBL" id="CAEQ01002484">
    <property type="protein sequence ID" value="CCD16878.1"/>
    <property type="molecule type" value="Genomic_DNA"/>
</dbReference>
<feature type="region of interest" description="Disordered" evidence="2">
    <location>
        <begin position="409"/>
        <end position="437"/>
    </location>
</feature>
<proteinExistence type="inferred from homology"/>
<evidence type="ECO:0000313" key="5">
    <source>
        <dbReference type="Proteomes" id="UP000000702"/>
    </source>
</evidence>
<dbReference type="InterPro" id="IPR036322">
    <property type="entry name" value="WD40_repeat_dom_sf"/>
</dbReference>
<dbReference type="SUPFAM" id="SSF50978">
    <property type="entry name" value="WD40 repeat-like"/>
    <property type="match status" value="1"/>
</dbReference>
<accession>F9WHT3</accession>
<evidence type="ECO:0000259" key="3">
    <source>
        <dbReference type="Pfam" id="PF17034"/>
    </source>
</evidence>
<sequence length="1236" mass="133319">MFLCRRPGDAGLVATATSERINIYRLASSTFTQEEACAFTSSFAETHSGRFDLPTYQLEADVWPSMTRLRSSTHVLPRSWGAQPLTPTWSIPFSQLRKSGSSGSGKEGRGCLPLSLAMSCAGSLLKLFVSASGGGAWIGTEGVFSDLCVASSVAATSLVDKRSCYIGEVEHMTNDGFSVHRDDIVASGWAPRHPALLAVGRRGGIVQLLNFETGDDGSLSHFNPLQERSLQGTITSLDWVPNSHTSVVAALQPDGYGCYVEVIDVRSPERGIRYLGALPGAVSGSALCFAEAIACDESQTYVATAGSSGRRDILQLWDLRMSSRPVSAHVHACLGCTSLCWVSGGTPTVISTTRKGGLWMHSFTNTQGPSRNCTDDDEDGKERRQLFVPSENRQRLHAQVPAVAAVWLPGDPSSGPESAPLDTKARNSVPSASPEWKDAPCGKLREVRHVRGGKHPSLPCLLLLDGVSGELHKQVVLPRRSAVTIVGDMPVWGAGPIVLLFPHEVKGLVDSAEPQDVVPRGQGKTVAHRERNAASAGDLDSLSIHDSEGDSSEVDRFGGGYTNFLGAPASSVRGCGDAARAPSFSTLPVTLKGTSYDPGGMRSFFLLERLRAGFVACLHQIFSVLLKEGNDREAYVLFRYGWYVQRYVNKGGVVAPASYVVPGLLELLQEYDIRVVELILRVAGWCVDPADEASMLQQQDAPASAEVGARPGVFSKQSAPQTLGAVPLQEQNSRPKQQLAEKGDTTFFSTSMSCSSTDCGNEDLLQQSLPLFEDVASPSPNVEPLDSVGATSQEEAIERRATILVCMGYSKEAALLLSCHSGLCPFYASMSLVLEAAAQGRFPAPGSVVVTGCSYWMNLCVEILSMRASTSVSMDSRTGDISRRKGVVGWLHNLSLSVRRFYLEQFRKTFSFMPISDQIAFGAVFLFPCRLQQQQGGFDGDLGNNSEALRVFSEFLHELTLAQFDPSAGLGCSLFLSAAVERLDANCSSVQRYVDVTCDVQTPVLYFSLYGSTKTKCWRLWNEAYRGKLNDGGHSVLRSLHDLACVKMAQSREKAKEAVRKDEGGNPMSLPHSGFDGIAPIAASLVGRHFGAYVGAPASPAIALNDGRVKAKRSTGKGGVILRCKCGYYIPTIPPHAGEGVAEPPVTSLTTGSVEGRSNTLCRTPDCLTPMCTVCSERVLRQNSGYSLEESFTWCTVCLHGGHWSHLREWFAKHRVCPAEDCPCCCYRLLTERCAD</sequence>
<evidence type="ECO:0000256" key="1">
    <source>
        <dbReference type="ARBA" id="ARBA00009713"/>
    </source>
</evidence>
<keyword evidence="5" id="KW-1185">Reference proteome</keyword>
<organism evidence="4 5">
    <name type="scientific">Trypanosoma congolense (strain IL3000)</name>
    <dbReference type="NCBI Taxonomy" id="1068625"/>
    <lineage>
        <taxon>Eukaryota</taxon>
        <taxon>Discoba</taxon>
        <taxon>Euglenozoa</taxon>
        <taxon>Kinetoplastea</taxon>
        <taxon>Metakinetoplastina</taxon>
        <taxon>Trypanosomatida</taxon>
        <taxon>Trypanosomatidae</taxon>
        <taxon>Trypanosoma</taxon>
        <taxon>Nannomonas</taxon>
    </lineage>
</organism>
<dbReference type="PANTHER" id="PTHR16453">
    <property type="entry name" value="WD40 DOMAIN-CONTAINING PROTEIN MIO FAMILY MEMBER"/>
    <property type="match status" value="1"/>
</dbReference>
<comment type="similarity">
    <text evidence="1">Belongs to the WD repeat mio family.</text>
</comment>
<name>F9WHT3_TRYCI</name>
<dbReference type="InterPro" id="IPR031488">
    <property type="entry name" value="Zn_ribbon_mio"/>
</dbReference>
<dbReference type="PANTHER" id="PTHR16453:SF13">
    <property type="entry name" value="WD REPEAT PROTEIN MIO ZINC-RIBBON LIKE DOMAIN-CONTAINING PROTEIN"/>
    <property type="match status" value="1"/>
</dbReference>
<dbReference type="GO" id="GO:0005737">
    <property type="term" value="C:cytoplasm"/>
    <property type="evidence" value="ECO:0007669"/>
    <property type="project" value="TreeGrafter"/>
</dbReference>
<feature type="domain" description="GATOR2 complex protein MIO zinc-ribbon like" evidence="3">
    <location>
        <begin position="1187"/>
        <end position="1227"/>
    </location>
</feature>
<dbReference type="VEuPathDB" id="TriTrypDB:TcIL3000_0_17620"/>